<dbReference type="CDD" id="cd03784">
    <property type="entry name" value="GT1_Gtf-like"/>
    <property type="match status" value="1"/>
</dbReference>
<dbReference type="EMBL" id="JQDR03016906">
    <property type="protein sequence ID" value="KAA0184509.1"/>
    <property type="molecule type" value="Genomic_DNA"/>
</dbReference>
<organism evidence="6">
    <name type="scientific">Hyalella azteca</name>
    <name type="common">Amphipod</name>
    <dbReference type="NCBI Taxonomy" id="294128"/>
    <lineage>
        <taxon>Eukaryota</taxon>
        <taxon>Metazoa</taxon>
        <taxon>Ecdysozoa</taxon>
        <taxon>Arthropoda</taxon>
        <taxon>Crustacea</taxon>
        <taxon>Multicrustacea</taxon>
        <taxon>Malacostraca</taxon>
        <taxon>Eumalacostraca</taxon>
        <taxon>Peracarida</taxon>
        <taxon>Amphipoda</taxon>
        <taxon>Senticaudata</taxon>
        <taxon>Talitrida</taxon>
        <taxon>Talitroidea</taxon>
        <taxon>Hyalellidae</taxon>
        <taxon>Hyalella</taxon>
    </lineage>
</organism>
<evidence type="ECO:0000313" key="6">
    <source>
        <dbReference type="EMBL" id="KAA0184509.1"/>
    </source>
</evidence>
<gene>
    <name evidence="6" type="ORF">HAZT_HAZT005991</name>
</gene>
<comment type="similarity">
    <text evidence="1">Belongs to the UDP-glycosyltransferase family.</text>
</comment>
<keyword evidence="3" id="KW-0808">Transferase</keyword>
<dbReference type="OrthoDB" id="5835829at2759"/>
<keyword evidence="4" id="KW-0812">Transmembrane</keyword>
<dbReference type="PANTHER" id="PTHR48043">
    <property type="entry name" value="EG:EG0003.4 PROTEIN-RELATED"/>
    <property type="match status" value="1"/>
</dbReference>
<reference evidence="6" key="3">
    <citation type="submission" date="2019-06" db="EMBL/GenBank/DDBJ databases">
        <authorList>
            <person name="Poynton C."/>
            <person name="Hasenbein S."/>
            <person name="Benoit J.B."/>
            <person name="Sepulveda M.S."/>
            <person name="Poelchau M.F."/>
            <person name="Murali S.C."/>
            <person name="Chen S."/>
            <person name="Glastad K.M."/>
            <person name="Werren J.H."/>
            <person name="Vineis J.H."/>
            <person name="Bowen J.L."/>
            <person name="Friedrich M."/>
            <person name="Jones J."/>
            <person name="Robertson H.M."/>
            <person name="Feyereisen R."/>
            <person name="Mechler-Hickson A."/>
            <person name="Mathers N."/>
            <person name="Lee C.E."/>
            <person name="Colbourne J.K."/>
            <person name="Biales A."/>
            <person name="Johnston J.S."/>
            <person name="Wellborn G.A."/>
            <person name="Rosendale A.J."/>
            <person name="Cridge A.G."/>
            <person name="Munoz-Torres M.C."/>
            <person name="Bain P.A."/>
            <person name="Manny A.R."/>
            <person name="Major K.M."/>
            <person name="Lambert F.N."/>
            <person name="Vulpe C.D."/>
            <person name="Tuck P."/>
            <person name="Blalock B.J."/>
            <person name="Lin Y.-Y."/>
            <person name="Smith M.E."/>
            <person name="Ochoa-Acuna H."/>
            <person name="Chen M.-J.M."/>
            <person name="Childers C.P."/>
            <person name="Qu J."/>
            <person name="Dugan S."/>
            <person name="Lee S.L."/>
            <person name="Chao H."/>
            <person name="Dinh H."/>
            <person name="Han Y."/>
            <person name="Doddapaneni H."/>
            <person name="Worley K.C."/>
            <person name="Muzny D.M."/>
            <person name="Gibbs R.A."/>
            <person name="Richards S."/>
        </authorList>
    </citation>
    <scope>NUCLEOTIDE SEQUENCE</scope>
    <source>
        <strain evidence="6">HAZT.00-mixed</strain>
        <tissue evidence="6">Whole organism</tissue>
    </source>
</reference>
<feature type="signal peptide" evidence="5">
    <location>
        <begin position="1"/>
        <end position="36"/>
    </location>
</feature>
<dbReference type="AlphaFoldDB" id="A0A6A0GQD3"/>
<evidence type="ECO:0008006" key="7">
    <source>
        <dbReference type="Google" id="ProtNLM"/>
    </source>
</evidence>
<comment type="caution">
    <text evidence="6">The sequence shown here is derived from an EMBL/GenBank/DDBJ whole genome shotgun (WGS) entry which is preliminary data.</text>
</comment>
<reference evidence="6" key="2">
    <citation type="journal article" date="2018" name="Environ. Sci. Technol.">
        <title>The Toxicogenome of Hyalella azteca: A Model for Sediment Ecotoxicology and Evolutionary Toxicology.</title>
        <authorList>
            <person name="Poynton H.C."/>
            <person name="Hasenbein S."/>
            <person name="Benoit J.B."/>
            <person name="Sepulveda M.S."/>
            <person name="Poelchau M.F."/>
            <person name="Hughes D.S.T."/>
            <person name="Murali S.C."/>
            <person name="Chen S."/>
            <person name="Glastad K.M."/>
            <person name="Goodisman M.A.D."/>
            <person name="Werren J.H."/>
            <person name="Vineis J.H."/>
            <person name="Bowen J.L."/>
            <person name="Friedrich M."/>
            <person name="Jones J."/>
            <person name="Robertson H.M."/>
            <person name="Feyereisen R."/>
            <person name="Mechler-Hickson A."/>
            <person name="Mathers N."/>
            <person name="Lee C.E."/>
            <person name="Colbourne J.K."/>
            <person name="Biales A."/>
            <person name="Johnston J.S."/>
            <person name="Wellborn G.A."/>
            <person name="Rosendale A.J."/>
            <person name="Cridge A.G."/>
            <person name="Munoz-Torres M.C."/>
            <person name="Bain P.A."/>
            <person name="Manny A.R."/>
            <person name="Major K.M."/>
            <person name="Lambert F.N."/>
            <person name="Vulpe C.D."/>
            <person name="Tuck P."/>
            <person name="Blalock B.J."/>
            <person name="Lin Y.Y."/>
            <person name="Smith M.E."/>
            <person name="Ochoa-Acuna H."/>
            <person name="Chen M.M."/>
            <person name="Childers C.P."/>
            <person name="Qu J."/>
            <person name="Dugan S."/>
            <person name="Lee S.L."/>
            <person name="Chao H."/>
            <person name="Dinh H."/>
            <person name="Han Y."/>
            <person name="Doddapaneni H."/>
            <person name="Worley K.C."/>
            <person name="Muzny D.M."/>
            <person name="Gibbs R.A."/>
            <person name="Richards S."/>
        </authorList>
    </citation>
    <scope>NUCLEOTIDE SEQUENCE</scope>
    <source>
        <strain evidence="6">HAZT.00-mixed</strain>
        <tissue evidence="6">Whole organism</tissue>
    </source>
</reference>
<protein>
    <recommendedName>
        <fullName evidence="7">UDP-glycosyltransferase</fullName>
    </recommendedName>
</protein>
<proteinExistence type="inferred from homology"/>
<evidence type="ECO:0000256" key="3">
    <source>
        <dbReference type="ARBA" id="ARBA00022679"/>
    </source>
</evidence>
<keyword evidence="2" id="KW-0328">Glycosyltransferase</keyword>
<keyword evidence="4" id="KW-0472">Membrane</keyword>
<evidence type="ECO:0000256" key="1">
    <source>
        <dbReference type="ARBA" id="ARBA00009995"/>
    </source>
</evidence>
<sequence>MAKSRPLNDTFATHRMVGLRVLVLVVLAGALQAVGAALPPPERSYNILMLLPVSSKSHRNVFMPLAKALTQRGHKVTMLSNSPLSEAEEIPGLTHYENPLVHFKIDTINTFDMMDDHEKMFKMFNERLPLMARDIYDVPIVKNLYNRRKEFDVILLDSIFNEVMYPFTFNHTFIAVSTGGLDPTMSSIMGNTLNPAYITKRFPDLPSFREMARNVSLTLMNSHFSTSLVVPLLPNQVEVGGLHIEPTKRLPKDLSDFLSGTTPVVYMSLGSVARSSAMPQEYKDIFFSAFAKLPYKVLWKFEEEPQQKLKNVFVQKWMPQQDILAAMKDRPMSAVETAVYWTEYVIRHQGAVHLRSPERDLTWVQLLHLDLLLLLHVALLLIYVAIWKFVSFCFGRKDRGNKSKRKNE</sequence>
<dbReference type="InterPro" id="IPR050271">
    <property type="entry name" value="UDP-glycosyltransferase"/>
</dbReference>
<accession>A0A6A0GQD3</accession>
<evidence type="ECO:0000256" key="4">
    <source>
        <dbReference type="SAM" id="Phobius"/>
    </source>
</evidence>
<dbReference type="GO" id="GO:0008194">
    <property type="term" value="F:UDP-glycosyltransferase activity"/>
    <property type="evidence" value="ECO:0007669"/>
    <property type="project" value="InterPro"/>
</dbReference>
<evidence type="ECO:0000256" key="2">
    <source>
        <dbReference type="ARBA" id="ARBA00022676"/>
    </source>
</evidence>
<dbReference type="PANTHER" id="PTHR48043:SF159">
    <property type="entry name" value="EG:EG0003.4 PROTEIN-RELATED"/>
    <property type="match status" value="1"/>
</dbReference>
<dbReference type="Gene3D" id="3.40.50.2000">
    <property type="entry name" value="Glycogen Phosphorylase B"/>
    <property type="match status" value="2"/>
</dbReference>
<keyword evidence="5" id="KW-0732">Signal</keyword>
<dbReference type="InterPro" id="IPR002213">
    <property type="entry name" value="UDP_glucos_trans"/>
</dbReference>
<feature type="chain" id="PRO_5025494714" description="UDP-glycosyltransferase" evidence="5">
    <location>
        <begin position="37"/>
        <end position="408"/>
    </location>
</feature>
<dbReference type="SUPFAM" id="SSF53756">
    <property type="entry name" value="UDP-Glycosyltransferase/glycogen phosphorylase"/>
    <property type="match status" value="1"/>
</dbReference>
<dbReference type="Pfam" id="PF00201">
    <property type="entry name" value="UDPGT"/>
    <property type="match status" value="2"/>
</dbReference>
<reference evidence="6" key="1">
    <citation type="submission" date="2014-08" db="EMBL/GenBank/DDBJ databases">
        <authorList>
            <person name="Murali S."/>
            <person name="Richards S."/>
            <person name="Bandaranaike D."/>
            <person name="Bellair M."/>
            <person name="Blankenburg K."/>
            <person name="Chao H."/>
            <person name="Dinh H."/>
            <person name="Doddapaneni H."/>
            <person name="Dugan-Rocha S."/>
            <person name="Elkadiri S."/>
            <person name="Gnanaolivu R."/>
            <person name="Hughes D."/>
            <person name="Lee S."/>
            <person name="Li M."/>
            <person name="Ming W."/>
            <person name="Munidasa M."/>
            <person name="Muniz J."/>
            <person name="Nguyen L."/>
            <person name="Osuji N."/>
            <person name="Pu L.-L."/>
            <person name="Puazo M."/>
            <person name="Skinner E."/>
            <person name="Qu C."/>
            <person name="Quiroz J."/>
            <person name="Raj R."/>
            <person name="Weissenberger G."/>
            <person name="Xin Y."/>
            <person name="Zou X."/>
            <person name="Han Y."/>
            <person name="Worley K."/>
            <person name="Muzny D."/>
            <person name="Gibbs R."/>
        </authorList>
    </citation>
    <scope>NUCLEOTIDE SEQUENCE</scope>
    <source>
        <strain evidence="6">HAZT.00-mixed</strain>
        <tissue evidence="6">Whole organism</tissue>
    </source>
</reference>
<name>A0A6A0GQD3_HYAAZ</name>
<evidence type="ECO:0000256" key="5">
    <source>
        <dbReference type="SAM" id="SignalP"/>
    </source>
</evidence>
<feature type="transmembrane region" description="Helical" evidence="4">
    <location>
        <begin position="371"/>
        <end position="395"/>
    </location>
</feature>
<keyword evidence="4" id="KW-1133">Transmembrane helix</keyword>
<dbReference type="Proteomes" id="UP000711488">
    <property type="component" value="Unassembled WGS sequence"/>
</dbReference>